<feature type="compositionally biased region" description="Pro residues" evidence="6">
    <location>
        <begin position="319"/>
        <end position="332"/>
    </location>
</feature>
<feature type="transmembrane region" description="Helical" evidence="7">
    <location>
        <begin position="436"/>
        <end position="454"/>
    </location>
</feature>
<feature type="compositionally biased region" description="Polar residues" evidence="6">
    <location>
        <begin position="543"/>
        <end position="557"/>
    </location>
</feature>
<dbReference type="OrthoDB" id="2364758at2759"/>
<dbReference type="CDD" id="cd00067">
    <property type="entry name" value="GAL4"/>
    <property type="match status" value="1"/>
</dbReference>
<comment type="subcellular location">
    <subcellularLocation>
        <location evidence="1">Nucleus</location>
    </subcellularLocation>
</comment>
<reference evidence="9" key="1">
    <citation type="submission" date="2022-08" db="EMBL/GenBank/DDBJ databases">
        <authorList>
            <person name="Kallberg Y."/>
            <person name="Tangrot J."/>
            <person name="Rosling A."/>
        </authorList>
    </citation>
    <scope>NUCLEOTIDE SEQUENCE</scope>
    <source>
        <strain evidence="9">Wild A</strain>
    </source>
</reference>
<evidence type="ECO:0000256" key="3">
    <source>
        <dbReference type="ARBA" id="ARBA00023015"/>
    </source>
</evidence>
<dbReference type="Pfam" id="PF00172">
    <property type="entry name" value="Zn_clus"/>
    <property type="match status" value="1"/>
</dbReference>
<evidence type="ECO:0000256" key="2">
    <source>
        <dbReference type="ARBA" id="ARBA00022723"/>
    </source>
</evidence>
<dbReference type="PANTHER" id="PTHR47338:SF5">
    <property type="entry name" value="ZN(II)2CYS6 TRANSCRIPTION FACTOR (EUROFUNG)"/>
    <property type="match status" value="1"/>
</dbReference>
<proteinExistence type="predicted"/>
<feature type="compositionally biased region" description="Low complexity" evidence="6">
    <location>
        <begin position="303"/>
        <end position="313"/>
    </location>
</feature>
<keyword evidence="7" id="KW-0472">Membrane</keyword>
<dbReference type="SMART" id="SM00066">
    <property type="entry name" value="GAL4"/>
    <property type="match status" value="1"/>
</dbReference>
<keyword evidence="3" id="KW-0805">Transcription regulation</keyword>
<keyword evidence="7" id="KW-1133">Transmembrane helix</keyword>
<evidence type="ECO:0000259" key="8">
    <source>
        <dbReference type="PROSITE" id="PS50048"/>
    </source>
</evidence>
<sequence length="563" mass="62926">MNRTKVTVACQACQKKKVKCTGSSPCANCSRSGHSCIFSNTAKKRGPRNGNVEVIKSSAHRIEYVLQNYPSLRDQIEQMLDGKNESSNNNKPSRNIHPMRLQSLIGSPLPKSHVIVDDDKNKTKNIGLSSFPYLVPTKSVHRQDDITIRNHVIPRSDINRYAQASPLTSQSKITELATLINKPPSLPPFSSIMEEVSSKDEGPDDENDLTLPTPHNMFQRKAMAMSIYSTSLGTQLFLPASADNSLDDLQKSLISSSYQQNPEGTLPLNDKNSPEHGRILAGLNEMFRSENTCTRISLPSPPSHFSLSSSPRSTCTNYPPTPTSSVSPPPSPHIKSKRSSIHLLSKPAPWCANVINEDREDRSLWYNRSHFQPNHLMETDAFLVKSVRNIPELFKPALIILIISGSINIIFGFAVIIHQRYYNPAFLGWFKDHHRFAAVITVFSAINIQALKVVSSNFGGMDIYSARYSANVQRAIAWVGVLNFGFQDIPQLVILVKYWNLTEGYTFIPFMNLILNVVILFIDFFGRIYDAVIITNDEDGTTRNLNNRSADSTQQYSMRVGAP</sequence>
<comment type="caution">
    <text evidence="9">The sequence shown here is derived from an EMBL/GenBank/DDBJ whole genome shotgun (WGS) entry which is preliminary data.</text>
</comment>
<evidence type="ECO:0000313" key="10">
    <source>
        <dbReference type="Proteomes" id="UP001153678"/>
    </source>
</evidence>
<feature type="region of interest" description="Disordered" evidence="6">
    <location>
        <begin position="543"/>
        <end position="563"/>
    </location>
</feature>
<dbReference type="EMBL" id="CAMKVN010000421">
    <property type="protein sequence ID" value="CAI2167768.1"/>
    <property type="molecule type" value="Genomic_DNA"/>
</dbReference>
<dbReference type="PROSITE" id="PS50048">
    <property type="entry name" value="ZN2_CY6_FUNGAL_2"/>
    <property type="match status" value="1"/>
</dbReference>
<dbReference type="PANTHER" id="PTHR47338">
    <property type="entry name" value="ZN(II)2CYS6 TRANSCRIPTION FACTOR (EUROFUNG)-RELATED"/>
    <property type="match status" value="1"/>
</dbReference>
<name>A0A9W4WNV9_9GLOM</name>
<dbReference type="Proteomes" id="UP001153678">
    <property type="component" value="Unassembled WGS sequence"/>
</dbReference>
<keyword evidence="4" id="KW-0804">Transcription</keyword>
<keyword evidence="7" id="KW-0812">Transmembrane</keyword>
<accession>A0A9W4WNV9</accession>
<evidence type="ECO:0000256" key="6">
    <source>
        <dbReference type="SAM" id="MobiDB-lite"/>
    </source>
</evidence>
<feature type="region of interest" description="Disordered" evidence="6">
    <location>
        <begin position="298"/>
        <end position="338"/>
    </location>
</feature>
<feature type="domain" description="Zn(2)-C6 fungal-type" evidence="8">
    <location>
        <begin position="9"/>
        <end position="38"/>
    </location>
</feature>
<dbReference type="SUPFAM" id="SSF57701">
    <property type="entry name" value="Zn2/Cys6 DNA-binding domain"/>
    <property type="match status" value="1"/>
</dbReference>
<evidence type="ECO:0000256" key="4">
    <source>
        <dbReference type="ARBA" id="ARBA00023163"/>
    </source>
</evidence>
<evidence type="ECO:0000256" key="1">
    <source>
        <dbReference type="ARBA" id="ARBA00004123"/>
    </source>
</evidence>
<gene>
    <name evidence="9" type="ORF">FWILDA_LOCUS3245</name>
</gene>
<dbReference type="Gene3D" id="4.10.240.10">
    <property type="entry name" value="Zn(2)-C6 fungal-type DNA-binding domain"/>
    <property type="match status" value="1"/>
</dbReference>
<dbReference type="InterPro" id="IPR050815">
    <property type="entry name" value="TF_fung"/>
</dbReference>
<organism evidence="9 10">
    <name type="scientific">Funneliformis geosporum</name>
    <dbReference type="NCBI Taxonomy" id="1117311"/>
    <lineage>
        <taxon>Eukaryota</taxon>
        <taxon>Fungi</taxon>
        <taxon>Fungi incertae sedis</taxon>
        <taxon>Mucoromycota</taxon>
        <taxon>Glomeromycotina</taxon>
        <taxon>Glomeromycetes</taxon>
        <taxon>Glomerales</taxon>
        <taxon>Glomeraceae</taxon>
        <taxon>Funneliformis</taxon>
    </lineage>
</organism>
<dbReference type="GO" id="GO:0005634">
    <property type="term" value="C:nucleus"/>
    <property type="evidence" value="ECO:0007669"/>
    <property type="project" value="UniProtKB-SubCell"/>
</dbReference>
<feature type="transmembrane region" description="Helical" evidence="7">
    <location>
        <begin position="397"/>
        <end position="416"/>
    </location>
</feature>
<evidence type="ECO:0000256" key="5">
    <source>
        <dbReference type="ARBA" id="ARBA00023242"/>
    </source>
</evidence>
<keyword evidence="5" id="KW-0539">Nucleus</keyword>
<feature type="transmembrane region" description="Helical" evidence="7">
    <location>
        <begin position="505"/>
        <end position="525"/>
    </location>
</feature>
<protein>
    <submittedName>
        <fullName evidence="9">17335_t:CDS:1</fullName>
    </submittedName>
</protein>
<dbReference type="InterPro" id="IPR036864">
    <property type="entry name" value="Zn2-C6_fun-type_DNA-bd_sf"/>
</dbReference>
<keyword evidence="10" id="KW-1185">Reference proteome</keyword>
<dbReference type="GO" id="GO:0000981">
    <property type="term" value="F:DNA-binding transcription factor activity, RNA polymerase II-specific"/>
    <property type="evidence" value="ECO:0007669"/>
    <property type="project" value="InterPro"/>
</dbReference>
<dbReference type="InterPro" id="IPR001138">
    <property type="entry name" value="Zn2Cys6_DnaBD"/>
</dbReference>
<evidence type="ECO:0000256" key="7">
    <source>
        <dbReference type="SAM" id="Phobius"/>
    </source>
</evidence>
<dbReference type="AlphaFoldDB" id="A0A9W4WNV9"/>
<dbReference type="GO" id="GO:0008270">
    <property type="term" value="F:zinc ion binding"/>
    <property type="evidence" value="ECO:0007669"/>
    <property type="project" value="InterPro"/>
</dbReference>
<keyword evidence="2" id="KW-0479">Metal-binding</keyword>
<evidence type="ECO:0000313" key="9">
    <source>
        <dbReference type="EMBL" id="CAI2167768.1"/>
    </source>
</evidence>
<feature type="transmembrane region" description="Helical" evidence="7">
    <location>
        <begin position="475"/>
        <end position="499"/>
    </location>
</feature>